<evidence type="ECO:0000256" key="6">
    <source>
        <dbReference type="ARBA" id="ARBA00022833"/>
    </source>
</evidence>
<dbReference type="GO" id="GO:0006364">
    <property type="term" value="P:rRNA processing"/>
    <property type="evidence" value="ECO:0007669"/>
    <property type="project" value="UniProtKB-UniRule"/>
</dbReference>
<keyword evidence="7" id="KW-0690">Ribosome biogenesis</keyword>
<comment type="similarity">
    <text evidence="1 7">Belongs to the endoribonuclease YbeY family.</text>
</comment>
<dbReference type="Gene3D" id="3.40.390.30">
    <property type="entry name" value="Metalloproteases ('zincins'), catalytic domain"/>
    <property type="match status" value="1"/>
</dbReference>
<evidence type="ECO:0000256" key="2">
    <source>
        <dbReference type="ARBA" id="ARBA00022722"/>
    </source>
</evidence>
<keyword evidence="4 7" id="KW-0255">Endonuclease</keyword>
<dbReference type="Pfam" id="PF02130">
    <property type="entry name" value="YbeY"/>
    <property type="match status" value="1"/>
</dbReference>
<dbReference type="Proteomes" id="UP000066049">
    <property type="component" value="Chromosome"/>
</dbReference>
<dbReference type="EC" id="3.1.-.-" evidence="7"/>
<comment type="function">
    <text evidence="7">Single strand-specific metallo-endoribonuclease involved in late-stage 70S ribosome quality control and in maturation of the 3' terminus of the 16S rRNA.</text>
</comment>
<dbReference type="GeneID" id="28662244"/>
<dbReference type="PROSITE" id="PS01306">
    <property type="entry name" value="UPF0054"/>
    <property type="match status" value="1"/>
</dbReference>
<dbReference type="AlphaFoldDB" id="A0A0M3V244"/>
<dbReference type="PANTHER" id="PTHR46986:SF1">
    <property type="entry name" value="ENDORIBONUCLEASE YBEY, CHLOROPLASTIC"/>
    <property type="match status" value="1"/>
</dbReference>
<name>A0A0M3V244_9BACT</name>
<dbReference type="SUPFAM" id="SSF55486">
    <property type="entry name" value="Metalloproteases ('zincins'), catalytic domain"/>
    <property type="match status" value="1"/>
</dbReference>
<feature type="binding site" evidence="7">
    <location>
        <position position="104"/>
    </location>
    <ligand>
        <name>Zn(2+)</name>
        <dbReference type="ChEBI" id="CHEBI:29105"/>
        <note>catalytic</note>
    </ligand>
</feature>
<dbReference type="InterPro" id="IPR002036">
    <property type="entry name" value="YbeY"/>
</dbReference>
<dbReference type="PATRIC" id="fig|199.248.peg.601"/>
<dbReference type="NCBIfam" id="TIGR00043">
    <property type="entry name" value="rRNA maturation RNase YbeY"/>
    <property type="match status" value="1"/>
</dbReference>
<dbReference type="InterPro" id="IPR023091">
    <property type="entry name" value="MetalPrtase_cat_dom_sf_prd"/>
</dbReference>
<evidence type="ECO:0000256" key="4">
    <source>
        <dbReference type="ARBA" id="ARBA00022759"/>
    </source>
</evidence>
<keyword evidence="3 7" id="KW-0479">Metal-binding</keyword>
<dbReference type="InterPro" id="IPR020549">
    <property type="entry name" value="YbeY_CS"/>
</dbReference>
<keyword evidence="5 7" id="KW-0378">Hydrolase</keyword>
<organism evidence="8 9">
    <name type="scientific">Campylobacter concisus</name>
    <dbReference type="NCBI Taxonomy" id="199"/>
    <lineage>
        <taxon>Bacteria</taxon>
        <taxon>Pseudomonadati</taxon>
        <taxon>Campylobacterota</taxon>
        <taxon>Epsilonproteobacteria</taxon>
        <taxon>Campylobacterales</taxon>
        <taxon>Campylobacteraceae</taxon>
        <taxon>Campylobacter</taxon>
    </lineage>
</organism>
<dbReference type="GO" id="GO:0005737">
    <property type="term" value="C:cytoplasm"/>
    <property type="evidence" value="ECO:0007669"/>
    <property type="project" value="UniProtKB-SubCell"/>
</dbReference>
<dbReference type="GO" id="GO:0004222">
    <property type="term" value="F:metalloendopeptidase activity"/>
    <property type="evidence" value="ECO:0007669"/>
    <property type="project" value="InterPro"/>
</dbReference>
<dbReference type="GO" id="GO:0008270">
    <property type="term" value="F:zinc ion binding"/>
    <property type="evidence" value="ECO:0007669"/>
    <property type="project" value="UniProtKB-UniRule"/>
</dbReference>
<accession>A0A0M3V244</accession>
<dbReference type="PANTHER" id="PTHR46986">
    <property type="entry name" value="ENDORIBONUCLEASE YBEY, CHLOROPLASTIC"/>
    <property type="match status" value="1"/>
</dbReference>
<feature type="binding site" evidence="7">
    <location>
        <position position="94"/>
    </location>
    <ligand>
        <name>Zn(2+)</name>
        <dbReference type="ChEBI" id="CHEBI:29105"/>
        <note>catalytic</note>
    </ligand>
</feature>
<evidence type="ECO:0000313" key="9">
    <source>
        <dbReference type="Proteomes" id="UP000066049"/>
    </source>
</evidence>
<dbReference type="KEGG" id="ccoc:CCON33237_0570"/>
<evidence type="ECO:0000256" key="1">
    <source>
        <dbReference type="ARBA" id="ARBA00010875"/>
    </source>
</evidence>
<sequence>MILCEESYPKILDEICEYLTLGEIELVFVGKEEMRELNKTERGIDKTTDVLSFPLELVIHAPLGSIVINKDMVKEKATELNHSEEAETALLFTHGLLHILGFDHEKDDGEMREKECEVIKKFELPKSLIVRSEDVRLIDLINNKNLKE</sequence>
<keyword evidence="7" id="KW-0698">rRNA processing</keyword>
<dbReference type="RefSeq" id="WP_054196314.1">
    <property type="nucleotide sequence ID" value="NZ_CABMKQ010000053.1"/>
</dbReference>
<keyword evidence="2 7" id="KW-0540">Nuclease</keyword>
<proteinExistence type="inferred from homology"/>
<dbReference type="EMBL" id="CP012541">
    <property type="protein sequence ID" value="ALF47268.1"/>
    <property type="molecule type" value="Genomic_DNA"/>
</dbReference>
<dbReference type="HAMAP" id="MF_00009">
    <property type="entry name" value="Endoribonucl_YbeY"/>
    <property type="match status" value="1"/>
</dbReference>
<evidence type="ECO:0000313" key="8">
    <source>
        <dbReference type="EMBL" id="ALF47268.1"/>
    </source>
</evidence>
<comment type="cofactor">
    <cofactor evidence="7">
        <name>Zn(2+)</name>
        <dbReference type="ChEBI" id="CHEBI:29105"/>
    </cofactor>
    <text evidence="7">Binds 1 zinc ion.</text>
</comment>
<keyword evidence="6 7" id="KW-0862">Zinc</keyword>
<keyword evidence="7" id="KW-0963">Cytoplasm</keyword>
<evidence type="ECO:0000256" key="3">
    <source>
        <dbReference type="ARBA" id="ARBA00022723"/>
    </source>
</evidence>
<feature type="binding site" evidence="7">
    <location>
        <position position="98"/>
    </location>
    <ligand>
        <name>Zn(2+)</name>
        <dbReference type="ChEBI" id="CHEBI:29105"/>
        <note>catalytic</note>
    </ligand>
</feature>
<comment type="subcellular location">
    <subcellularLocation>
        <location evidence="7">Cytoplasm</location>
    </subcellularLocation>
</comment>
<evidence type="ECO:0000256" key="7">
    <source>
        <dbReference type="HAMAP-Rule" id="MF_00009"/>
    </source>
</evidence>
<reference evidence="9" key="1">
    <citation type="submission" date="2015-08" db="EMBL/GenBank/DDBJ databases">
        <title>Comparative genomics of the Campylobacter concisus group.</title>
        <authorList>
            <person name="Miller W.G."/>
            <person name="Yee E."/>
            <person name="Chapman M.H."/>
            <person name="Huynh S."/>
            <person name="Bono J.L."/>
            <person name="On S.L.W."/>
            <person name="St Leger J."/>
            <person name="Foster G."/>
            <person name="Parker C.T."/>
        </authorList>
    </citation>
    <scope>NUCLEOTIDE SEQUENCE [LARGE SCALE GENOMIC DNA]</scope>
    <source>
        <strain evidence="9">ATCC 33237</strain>
    </source>
</reference>
<protein>
    <recommendedName>
        <fullName evidence="7">Endoribonuclease YbeY</fullName>
        <ecNumber evidence="7">3.1.-.-</ecNumber>
    </recommendedName>
</protein>
<evidence type="ECO:0000256" key="5">
    <source>
        <dbReference type="ARBA" id="ARBA00022801"/>
    </source>
</evidence>
<gene>
    <name evidence="7" type="primary">ybeY</name>
    <name evidence="8" type="ORF">CCON33237_0570</name>
</gene>
<dbReference type="GO" id="GO:0004521">
    <property type="term" value="F:RNA endonuclease activity"/>
    <property type="evidence" value="ECO:0007669"/>
    <property type="project" value="UniProtKB-UniRule"/>
</dbReference>